<keyword evidence="1" id="KW-0472">Membrane</keyword>
<evidence type="ECO:0000313" key="3">
    <source>
        <dbReference type="Proteomes" id="UP001303324"/>
    </source>
</evidence>
<proteinExistence type="predicted"/>
<dbReference type="RefSeq" id="WP_311075916.1">
    <property type="nucleotide sequence ID" value="NZ_CP134494.1"/>
</dbReference>
<sequence length="151" mass="17175">MKFGSRSLALWLVLSLVFIYLVDLFTVNPQVISGNGNLGLLFFVPTLLIFIFFAKSLWKWLGLLTINAGRSTMVLVGAFVLIILFCILEYQFAVNLVNDLGGSPKEPASRIYRFPWLNQYTNTLFINLYTFGLLATGITFLKNILKRVKRK</sequence>
<evidence type="ECO:0000313" key="2">
    <source>
        <dbReference type="EMBL" id="WNF24890.1"/>
    </source>
</evidence>
<dbReference type="Proteomes" id="UP001303324">
    <property type="component" value="Chromosome"/>
</dbReference>
<feature type="transmembrane region" description="Helical" evidence="1">
    <location>
        <begin position="124"/>
        <end position="145"/>
    </location>
</feature>
<accession>A0ABY9VLW0</accession>
<gene>
    <name evidence="2" type="ORF">RH061_10565</name>
</gene>
<name>A0ABY9VLW0_9BACI</name>
<organism evidence="2 3">
    <name type="scientific">Mesobacillus jeotgali</name>
    <dbReference type="NCBI Taxonomy" id="129985"/>
    <lineage>
        <taxon>Bacteria</taxon>
        <taxon>Bacillati</taxon>
        <taxon>Bacillota</taxon>
        <taxon>Bacilli</taxon>
        <taxon>Bacillales</taxon>
        <taxon>Bacillaceae</taxon>
        <taxon>Mesobacillus</taxon>
    </lineage>
</organism>
<dbReference type="EMBL" id="CP134494">
    <property type="protein sequence ID" value="WNF24890.1"/>
    <property type="molecule type" value="Genomic_DNA"/>
</dbReference>
<keyword evidence="1" id="KW-0812">Transmembrane</keyword>
<keyword evidence="1" id="KW-1133">Transmembrane helix</keyword>
<evidence type="ECO:0000256" key="1">
    <source>
        <dbReference type="SAM" id="Phobius"/>
    </source>
</evidence>
<protein>
    <submittedName>
        <fullName evidence="2">Uncharacterized protein</fullName>
    </submittedName>
</protein>
<feature type="transmembrane region" description="Helical" evidence="1">
    <location>
        <begin position="73"/>
        <end position="93"/>
    </location>
</feature>
<feature type="transmembrane region" description="Helical" evidence="1">
    <location>
        <begin position="40"/>
        <end position="61"/>
    </location>
</feature>
<keyword evidence="3" id="KW-1185">Reference proteome</keyword>
<reference evidence="2 3" key="1">
    <citation type="submission" date="2023-09" db="EMBL/GenBank/DDBJ databases">
        <title>Microbial mechanism of fulvic acid promoting antimony reduction mineralization in rice fields.</title>
        <authorList>
            <person name="Chen G."/>
            <person name="Lan J."/>
        </authorList>
    </citation>
    <scope>NUCLEOTIDE SEQUENCE [LARGE SCALE GENOMIC DNA]</scope>
    <source>
        <strain evidence="2 3">PS1</strain>
    </source>
</reference>